<proteinExistence type="predicted"/>
<sequence length="98" mass="11467">MKELYTYVLDFRGGTYVSQVFAKNLNNSIDEWIKKIEKDKSEIQYLGVKTIEKIKQDFKNPENRAPILLNNLQNVWCFDFNSNQGFGLINVIKTKTIC</sequence>
<protein>
    <submittedName>
        <fullName evidence="1">Uncharacterized protein</fullName>
    </submittedName>
</protein>
<evidence type="ECO:0000313" key="1">
    <source>
        <dbReference type="EMBL" id="MDR6241114.1"/>
    </source>
</evidence>
<keyword evidence="2" id="KW-1185">Reference proteome</keyword>
<dbReference type="AlphaFoldDB" id="A0AAE3XT24"/>
<dbReference type="Proteomes" id="UP001185092">
    <property type="component" value="Unassembled WGS sequence"/>
</dbReference>
<accession>A0AAE3XT24</accession>
<name>A0AAE3XT24_9BACT</name>
<evidence type="ECO:0000313" key="2">
    <source>
        <dbReference type="Proteomes" id="UP001185092"/>
    </source>
</evidence>
<gene>
    <name evidence="1" type="ORF">HNQ88_004190</name>
</gene>
<dbReference type="RefSeq" id="WP_309941659.1">
    <property type="nucleotide sequence ID" value="NZ_AP025305.1"/>
</dbReference>
<dbReference type="EMBL" id="JAVDQD010000006">
    <property type="protein sequence ID" value="MDR6241114.1"/>
    <property type="molecule type" value="Genomic_DNA"/>
</dbReference>
<comment type="caution">
    <text evidence="1">The sequence shown here is derived from an EMBL/GenBank/DDBJ whole genome shotgun (WGS) entry which is preliminary data.</text>
</comment>
<reference evidence="1" key="1">
    <citation type="submission" date="2023-07" db="EMBL/GenBank/DDBJ databases">
        <title>Genomic Encyclopedia of Type Strains, Phase IV (KMG-IV): sequencing the most valuable type-strain genomes for metagenomic binning, comparative biology and taxonomic classification.</title>
        <authorList>
            <person name="Goeker M."/>
        </authorList>
    </citation>
    <scope>NUCLEOTIDE SEQUENCE</scope>
    <source>
        <strain evidence="1">DSM 26174</strain>
    </source>
</reference>
<organism evidence="1 2">
    <name type="scientific">Aureibacter tunicatorum</name>
    <dbReference type="NCBI Taxonomy" id="866807"/>
    <lineage>
        <taxon>Bacteria</taxon>
        <taxon>Pseudomonadati</taxon>
        <taxon>Bacteroidota</taxon>
        <taxon>Cytophagia</taxon>
        <taxon>Cytophagales</taxon>
        <taxon>Persicobacteraceae</taxon>
        <taxon>Aureibacter</taxon>
    </lineage>
</organism>